<evidence type="ECO:0000256" key="6">
    <source>
        <dbReference type="ARBA" id="ARBA00034617"/>
    </source>
</evidence>
<dbReference type="InterPro" id="IPR027417">
    <property type="entry name" value="P-loop_NTPase"/>
</dbReference>
<dbReference type="GO" id="GO:0005829">
    <property type="term" value="C:cytosol"/>
    <property type="evidence" value="ECO:0007669"/>
    <property type="project" value="TreeGrafter"/>
</dbReference>
<dbReference type="AlphaFoldDB" id="A0A366M508"/>
<dbReference type="Gene3D" id="3.40.50.300">
    <property type="entry name" value="P-loop containing nucleotide triphosphate hydrolases"/>
    <property type="match status" value="2"/>
</dbReference>
<keyword evidence="3 9" id="KW-0347">Helicase</keyword>
<organism evidence="11 12">
    <name type="scientific">Spongiactinospora rosea</name>
    <dbReference type="NCBI Taxonomy" id="2248750"/>
    <lineage>
        <taxon>Bacteria</taxon>
        <taxon>Bacillati</taxon>
        <taxon>Actinomycetota</taxon>
        <taxon>Actinomycetes</taxon>
        <taxon>Streptosporangiales</taxon>
        <taxon>Streptosporangiaceae</taxon>
        <taxon>Spongiactinospora</taxon>
    </lineage>
</organism>
<comment type="caution">
    <text evidence="11">The sequence shown here is derived from an EMBL/GenBank/DDBJ whole genome shotgun (WGS) entry which is preliminary data.</text>
</comment>
<dbReference type="PROSITE" id="PS51198">
    <property type="entry name" value="UVRD_HELICASE_ATP_BIND"/>
    <property type="match status" value="1"/>
</dbReference>
<evidence type="ECO:0000256" key="1">
    <source>
        <dbReference type="ARBA" id="ARBA00022741"/>
    </source>
</evidence>
<proteinExistence type="predicted"/>
<dbReference type="Proteomes" id="UP000253303">
    <property type="component" value="Unassembled WGS sequence"/>
</dbReference>
<protein>
    <recommendedName>
        <fullName evidence="7">DNA 3'-5' helicase</fullName>
        <ecNumber evidence="7">5.6.2.4</ecNumber>
    </recommendedName>
</protein>
<dbReference type="GO" id="GO:0000725">
    <property type="term" value="P:recombinational repair"/>
    <property type="evidence" value="ECO:0007669"/>
    <property type="project" value="TreeGrafter"/>
</dbReference>
<dbReference type="GO" id="GO:0043138">
    <property type="term" value="F:3'-5' DNA helicase activity"/>
    <property type="evidence" value="ECO:0007669"/>
    <property type="project" value="UniProtKB-EC"/>
</dbReference>
<evidence type="ECO:0000256" key="9">
    <source>
        <dbReference type="PROSITE-ProRule" id="PRU00560"/>
    </source>
</evidence>
<evidence type="ECO:0000256" key="4">
    <source>
        <dbReference type="ARBA" id="ARBA00022840"/>
    </source>
</evidence>
<gene>
    <name evidence="11" type="ORF">DP939_05820</name>
</gene>
<evidence type="ECO:0000259" key="10">
    <source>
        <dbReference type="PROSITE" id="PS51198"/>
    </source>
</evidence>
<dbReference type="RefSeq" id="WP_113980072.1">
    <property type="nucleotide sequence ID" value="NZ_QMEY01000002.1"/>
</dbReference>
<keyword evidence="4 9" id="KW-0067">ATP-binding</keyword>
<dbReference type="PANTHER" id="PTHR11070">
    <property type="entry name" value="UVRD / RECB / PCRA DNA HELICASE FAMILY MEMBER"/>
    <property type="match status" value="1"/>
</dbReference>
<evidence type="ECO:0000313" key="12">
    <source>
        <dbReference type="Proteomes" id="UP000253303"/>
    </source>
</evidence>
<dbReference type="InterPro" id="IPR000212">
    <property type="entry name" value="DNA_helicase_UvrD/REP"/>
</dbReference>
<keyword evidence="12" id="KW-1185">Reference proteome</keyword>
<feature type="domain" description="UvrD-like helicase ATP-binding" evidence="10">
    <location>
        <begin position="234"/>
        <end position="501"/>
    </location>
</feature>
<dbReference type="InterPro" id="IPR014016">
    <property type="entry name" value="UvrD-like_ATP-bd"/>
</dbReference>
<dbReference type="PANTHER" id="PTHR11070:SF45">
    <property type="entry name" value="DNA 3'-5' HELICASE"/>
    <property type="match status" value="1"/>
</dbReference>
<keyword evidence="5" id="KW-0413">Isomerase</keyword>
<dbReference type="EMBL" id="QMEY01000002">
    <property type="protein sequence ID" value="RBQ21117.1"/>
    <property type="molecule type" value="Genomic_DNA"/>
</dbReference>
<evidence type="ECO:0000256" key="7">
    <source>
        <dbReference type="ARBA" id="ARBA00034808"/>
    </source>
</evidence>
<evidence type="ECO:0000313" key="11">
    <source>
        <dbReference type="EMBL" id="RBQ21117.1"/>
    </source>
</evidence>
<dbReference type="OrthoDB" id="3196525at2"/>
<dbReference type="InterPro" id="IPR014017">
    <property type="entry name" value="DNA_helicase_UvrD-like_C"/>
</dbReference>
<dbReference type="EC" id="5.6.2.4" evidence="7"/>
<dbReference type="Pfam" id="PF00580">
    <property type="entry name" value="UvrD-helicase"/>
    <property type="match status" value="1"/>
</dbReference>
<feature type="binding site" evidence="9">
    <location>
        <begin position="255"/>
        <end position="262"/>
    </location>
    <ligand>
        <name>ATP</name>
        <dbReference type="ChEBI" id="CHEBI:30616"/>
    </ligand>
</feature>
<comment type="catalytic activity">
    <reaction evidence="6">
        <text>Couples ATP hydrolysis with the unwinding of duplex DNA by translocating in the 3'-5' direction.</text>
        <dbReference type="EC" id="5.6.2.4"/>
    </reaction>
</comment>
<evidence type="ECO:0000256" key="5">
    <source>
        <dbReference type="ARBA" id="ARBA00023235"/>
    </source>
</evidence>
<keyword evidence="1 9" id="KW-0547">Nucleotide-binding</keyword>
<comment type="catalytic activity">
    <reaction evidence="8">
        <text>ATP + H2O = ADP + phosphate + H(+)</text>
        <dbReference type="Rhea" id="RHEA:13065"/>
        <dbReference type="ChEBI" id="CHEBI:15377"/>
        <dbReference type="ChEBI" id="CHEBI:15378"/>
        <dbReference type="ChEBI" id="CHEBI:30616"/>
        <dbReference type="ChEBI" id="CHEBI:43474"/>
        <dbReference type="ChEBI" id="CHEBI:456216"/>
        <dbReference type="EC" id="5.6.2.4"/>
    </reaction>
</comment>
<evidence type="ECO:0000256" key="3">
    <source>
        <dbReference type="ARBA" id="ARBA00022806"/>
    </source>
</evidence>
<dbReference type="GO" id="GO:0003677">
    <property type="term" value="F:DNA binding"/>
    <property type="evidence" value="ECO:0007669"/>
    <property type="project" value="InterPro"/>
</dbReference>
<dbReference type="SUPFAM" id="SSF52540">
    <property type="entry name" value="P-loop containing nucleoside triphosphate hydrolases"/>
    <property type="match status" value="1"/>
</dbReference>
<accession>A0A366M508</accession>
<dbReference type="GO" id="GO:0005524">
    <property type="term" value="F:ATP binding"/>
    <property type="evidence" value="ECO:0007669"/>
    <property type="project" value="UniProtKB-UniRule"/>
</dbReference>
<keyword evidence="2 9" id="KW-0378">Hydrolase</keyword>
<dbReference type="GO" id="GO:0016887">
    <property type="term" value="F:ATP hydrolysis activity"/>
    <property type="evidence" value="ECO:0007669"/>
    <property type="project" value="RHEA"/>
</dbReference>
<reference evidence="11 12" key="1">
    <citation type="submission" date="2018-06" db="EMBL/GenBank/DDBJ databases">
        <title>Sphaerisporangium craniellae sp. nov., isolated from a marine sponge in the South China Sea.</title>
        <authorList>
            <person name="Li L."/>
        </authorList>
    </citation>
    <scope>NUCLEOTIDE SEQUENCE [LARGE SCALE GENOMIC DNA]</scope>
    <source>
        <strain evidence="11 12">LHW63015</strain>
    </source>
</reference>
<name>A0A366M508_9ACTN</name>
<evidence type="ECO:0000256" key="8">
    <source>
        <dbReference type="ARBA" id="ARBA00048988"/>
    </source>
</evidence>
<sequence length="672" mass="74489">MARLAIDSGFLWEFGKLNPVVQDRVQEVFAKFQAGGSGINLEKIHKGKDKRFRSIRIDQGHRGIVLAPEKGDLYLLLKVDEHDAAYAWAERHRVSINEVAGVIEVIDVVGVEEATGENNAIGGTAGLFDHVSDTELRTLGIDEQTLMFARSVTHQLQLEEARKRLGDAQYDVLIGLALGMTPEEVWNEVAPQRPMDTNDLLAAAERTTRRLVLVTGPEELMDVFRRPFALWRVYLHPSQLRVAHANYGGPARVTGGPGTGKTVVALHRTRHLARRAHQDRSVLLTTFTKTLAGSLEDGLRMLADDPDLLRRIDVRHIDQVAYQIVAREHGRLDIVRGAEESSRWADLSSGAEAKFLAEEWREVVLAQGITSLLEYQRAKRTGRGARLSSAAREPVWEAIETFTAGLRADGKWTYETVCLEATRLLGTGGQQPYRHVIVDEAQDLSPWQWRFLRAAVAPGPNDLFIAGDTHQRIYNHRVSLRQVGVDVAGRSARLKLNYRTTAQILAWSVGLLRGELIDDMDGDLDSLTGCRSDVRGPWPRLEGFPTRSAELSFIAERVRHWLEQGVEPNHIGIALRSRATIAGVVTYLAEHGIAATSLASEASHEGKVLVGTMHRMKGLEFRCVAVSGVAEGVLPDGLELQRERCLLFVACTRAREELVITWAGRPSGLLPG</sequence>
<evidence type="ECO:0000256" key="2">
    <source>
        <dbReference type="ARBA" id="ARBA00022801"/>
    </source>
</evidence>
<dbReference type="Pfam" id="PF13361">
    <property type="entry name" value="UvrD_C"/>
    <property type="match status" value="1"/>
</dbReference>